<proteinExistence type="inferred from homology"/>
<dbReference type="SUPFAM" id="SSF56519">
    <property type="entry name" value="Penicillin binding protein dimerisation domain"/>
    <property type="match status" value="1"/>
</dbReference>
<evidence type="ECO:0000259" key="7">
    <source>
        <dbReference type="Pfam" id="PF03717"/>
    </source>
</evidence>
<dbReference type="RefSeq" id="WP_040273285.1">
    <property type="nucleotide sequence ID" value="NZ_JROO01000021.1"/>
</dbReference>
<dbReference type="GO" id="GO:0008658">
    <property type="term" value="F:penicillin binding"/>
    <property type="evidence" value="ECO:0007669"/>
    <property type="project" value="InterPro"/>
</dbReference>
<dbReference type="STRING" id="183763.LP52_11920"/>
<comment type="subcellular location">
    <subcellularLocation>
        <location evidence="1">Membrane</location>
    </subcellularLocation>
</comment>
<dbReference type="GO" id="GO:0016740">
    <property type="term" value="F:transferase activity"/>
    <property type="evidence" value="ECO:0007669"/>
    <property type="project" value="UniProtKB-KW"/>
</dbReference>
<dbReference type="Gene3D" id="3.40.710.10">
    <property type="entry name" value="DD-peptidase/beta-lactamase superfamily"/>
    <property type="match status" value="1"/>
</dbReference>
<evidence type="ECO:0000259" key="6">
    <source>
        <dbReference type="Pfam" id="PF00905"/>
    </source>
</evidence>
<keyword evidence="8" id="KW-0808">Transferase</keyword>
<dbReference type="SUPFAM" id="SSF56601">
    <property type="entry name" value="beta-lactamase/transpeptidase-like"/>
    <property type="match status" value="1"/>
</dbReference>
<dbReference type="GO" id="GO:0071555">
    <property type="term" value="P:cell wall organization"/>
    <property type="evidence" value="ECO:0007669"/>
    <property type="project" value="TreeGrafter"/>
</dbReference>
<feature type="domain" description="Penicillin-binding protein dimerisation" evidence="7">
    <location>
        <begin position="127"/>
        <end position="274"/>
    </location>
</feature>
<dbReference type="Pfam" id="PF03717">
    <property type="entry name" value="PBP_dimer"/>
    <property type="match status" value="1"/>
</dbReference>
<dbReference type="InterPro" id="IPR036138">
    <property type="entry name" value="PBP_dimer_sf"/>
</dbReference>
<reference evidence="9" key="1">
    <citation type="journal article" date="2015" name="Chem. Biol.">
        <title>Structure, bioactivity, and resistance mechanism of streptomonomicin, an unusual lasso Peptide from an understudied halophilic actinomycete.</title>
        <authorList>
            <person name="Metelev M."/>
            <person name="Tietz J.I."/>
            <person name="Melby J.O."/>
            <person name="Blair P.M."/>
            <person name="Zhu L."/>
            <person name="Livnat I."/>
            <person name="Severinov K."/>
            <person name="Mitchell D.A."/>
        </authorList>
    </citation>
    <scope>NUCLEOTIDE SEQUENCE [LARGE SCALE GENOMIC DNA]</scope>
    <source>
        <strain evidence="9">YIM 90003</strain>
    </source>
</reference>
<dbReference type="EMBL" id="JROO01000021">
    <property type="protein sequence ID" value="KIH98654.1"/>
    <property type="molecule type" value="Genomic_DNA"/>
</dbReference>
<protein>
    <submittedName>
        <fullName evidence="8">Peptidoglycan glycosyltransferase</fullName>
    </submittedName>
</protein>
<feature type="region of interest" description="Disordered" evidence="4">
    <location>
        <begin position="1"/>
        <end position="83"/>
    </location>
</feature>
<organism evidence="8 9">
    <name type="scientific">Streptomonospora alba</name>
    <dbReference type="NCBI Taxonomy" id="183763"/>
    <lineage>
        <taxon>Bacteria</taxon>
        <taxon>Bacillati</taxon>
        <taxon>Actinomycetota</taxon>
        <taxon>Actinomycetes</taxon>
        <taxon>Streptosporangiales</taxon>
        <taxon>Nocardiopsidaceae</taxon>
        <taxon>Streptomonospora</taxon>
    </lineage>
</organism>
<evidence type="ECO:0000256" key="2">
    <source>
        <dbReference type="ARBA" id="ARBA00007171"/>
    </source>
</evidence>
<dbReference type="InterPro" id="IPR005311">
    <property type="entry name" value="PBP_dimer"/>
</dbReference>
<evidence type="ECO:0000256" key="5">
    <source>
        <dbReference type="SAM" id="Phobius"/>
    </source>
</evidence>
<feature type="compositionally biased region" description="Basic residues" evidence="4">
    <location>
        <begin position="73"/>
        <end position="83"/>
    </location>
</feature>
<keyword evidence="9" id="KW-1185">Reference proteome</keyword>
<feature type="compositionally biased region" description="Basic and acidic residues" evidence="4">
    <location>
        <begin position="1"/>
        <end position="14"/>
    </location>
</feature>
<dbReference type="GO" id="GO:0005886">
    <property type="term" value="C:plasma membrane"/>
    <property type="evidence" value="ECO:0007669"/>
    <property type="project" value="TreeGrafter"/>
</dbReference>
<keyword evidence="5" id="KW-0812">Transmembrane</keyword>
<dbReference type="InterPro" id="IPR001460">
    <property type="entry name" value="PCN-bd_Tpept"/>
</dbReference>
<accession>A0A0C2FHC1</accession>
<comment type="similarity">
    <text evidence="2">Belongs to the transpeptidase family.</text>
</comment>
<dbReference type="OrthoDB" id="9789078at2"/>
<dbReference type="Gene3D" id="3.90.1310.10">
    <property type="entry name" value="Penicillin-binding protein 2a (Domain 2)"/>
    <property type="match status" value="1"/>
</dbReference>
<evidence type="ECO:0000313" key="9">
    <source>
        <dbReference type="Proteomes" id="UP000031675"/>
    </source>
</evidence>
<sequence>MSSSRDGRSRDPRRPGSSPRSGRGPAPRDRQARPRGSEGRRPARETPPPRRPRSGPPPRRPGGGGGTNPPPRRPVRRGNPRRRLNTAGILMGVILLVFAGRLVQIQAIDAPEYAAAAEDMRLKSIDIPTTRGDITDSSGDALALSVEARTVFVDPVAVRDDERDRLVDELTRRFDLDRSEVARKVDAEPRRYEVVAEKVAPEDWKAMEELGLSGVGALTDYKRVYPDETGAADLVGFTGADGHGLEGLEGIMDGTLAGEPGKQQVEMGAGGVRIPMAEGLAQEPVPGKDVRLTLERDIQWHASQALAERAEELDAAGASAIVMRPNGEVLAMADYPSYDQSDYSDYSADDRANGAVADAFEPGSTNKVITLAGALEEGLTTPERVYKVPYSVQIHDRRFKDDHFHKTQNLTLNGILAQSSNVGTIKVGQQLGAQRLHDYLRKFGFGEPTGLDLPGENAGILADPDDWWGTQLPSISFGQGLSVNAAQMASVYATIANGGVRVEPTLVSGTVGEDGGFEASDEPPRERVVSAETAEELTRMLEAVTGEHGTAESAQIPNYRVAGKTGTANRVNPETGDYDGHTSMFVGFAPADDPELVVQVVLHDPKDEYYGSEAAAPVFTDIMSFALKSEKVPPTGTEPPNIRLFGDG</sequence>
<feature type="compositionally biased region" description="Basic and acidic residues" evidence="4">
    <location>
        <begin position="26"/>
        <end position="48"/>
    </location>
</feature>
<feature type="compositionally biased region" description="Low complexity" evidence="4">
    <location>
        <begin position="15"/>
        <end position="25"/>
    </location>
</feature>
<keyword evidence="3 5" id="KW-0472">Membrane</keyword>
<gene>
    <name evidence="8" type="ORF">LP52_11920</name>
</gene>
<evidence type="ECO:0000256" key="4">
    <source>
        <dbReference type="SAM" id="MobiDB-lite"/>
    </source>
</evidence>
<dbReference type="InterPro" id="IPR050515">
    <property type="entry name" value="Beta-lactam/transpept"/>
</dbReference>
<dbReference type="InterPro" id="IPR012338">
    <property type="entry name" value="Beta-lactam/transpept-like"/>
</dbReference>
<evidence type="ECO:0000313" key="8">
    <source>
        <dbReference type="EMBL" id="KIH98654.1"/>
    </source>
</evidence>
<feature type="domain" description="Penicillin-binding protein transpeptidase" evidence="6">
    <location>
        <begin position="319"/>
        <end position="623"/>
    </location>
</feature>
<dbReference type="AlphaFoldDB" id="A0A0C2FHC1"/>
<dbReference type="PANTHER" id="PTHR30627:SF1">
    <property type="entry name" value="PEPTIDOGLYCAN D,D-TRANSPEPTIDASE FTSI"/>
    <property type="match status" value="1"/>
</dbReference>
<name>A0A0C2FHC1_9ACTN</name>
<evidence type="ECO:0000256" key="1">
    <source>
        <dbReference type="ARBA" id="ARBA00004370"/>
    </source>
</evidence>
<feature type="transmembrane region" description="Helical" evidence="5">
    <location>
        <begin position="84"/>
        <end position="103"/>
    </location>
</feature>
<dbReference type="PANTHER" id="PTHR30627">
    <property type="entry name" value="PEPTIDOGLYCAN D,D-TRANSPEPTIDASE"/>
    <property type="match status" value="1"/>
</dbReference>
<dbReference type="Proteomes" id="UP000031675">
    <property type="component" value="Unassembled WGS sequence"/>
</dbReference>
<dbReference type="Gene3D" id="3.30.450.330">
    <property type="match status" value="1"/>
</dbReference>
<evidence type="ECO:0000256" key="3">
    <source>
        <dbReference type="ARBA" id="ARBA00023136"/>
    </source>
</evidence>
<keyword evidence="5" id="KW-1133">Transmembrane helix</keyword>
<dbReference type="Pfam" id="PF00905">
    <property type="entry name" value="Transpeptidase"/>
    <property type="match status" value="1"/>
</dbReference>
<comment type="caution">
    <text evidence="8">The sequence shown here is derived from an EMBL/GenBank/DDBJ whole genome shotgun (WGS) entry which is preliminary data.</text>
</comment>